<evidence type="ECO:0000313" key="3">
    <source>
        <dbReference type="Proteomes" id="UP001310248"/>
    </source>
</evidence>
<sequence length="336" mass="36706">MSKHTQQGFTLIEWLIAIVIGLFLTAGISSFLVASQRSTESTYHSEQLMESGRIAMHLITRDLRMVGFFGEYTGNPMVRGSGVELVASDVTAANDCTIDWIGSTPEGSFPSVDGRFSSLFVGQINNSNSLNGQYSCVSSRSNLVVDSDVIGIKRVIGSPIQSAGALDANRYYFAANAASAQIFTSNDTWPTEAAMPGRQIWEYQHIVYYLDVSAQSGLPVLRQLYLDNNSGMQILGSGPLVEGIERMRVLLGVDTDTTQDGVVNDFVSSDSVTPQQWSEGRVIGAKVFLLVRSLTEDKNYTNGNSYELGDLSVAAANDHYRRALFESVVSLRNMVY</sequence>
<keyword evidence="1" id="KW-0812">Transmembrane</keyword>
<gene>
    <name evidence="2" type="ORF">SNR37_002790</name>
</gene>
<dbReference type="Pfam" id="PF16074">
    <property type="entry name" value="PilW"/>
    <property type="match status" value="1"/>
</dbReference>
<evidence type="ECO:0000256" key="1">
    <source>
        <dbReference type="SAM" id="Phobius"/>
    </source>
</evidence>
<dbReference type="InterPro" id="IPR012902">
    <property type="entry name" value="N_methyl_site"/>
</dbReference>
<dbReference type="RefSeq" id="WP_329774687.1">
    <property type="nucleotide sequence ID" value="NZ_JAYDYW010000005.1"/>
</dbReference>
<name>A0ABU7G292_9ALTE</name>
<dbReference type="Proteomes" id="UP001310248">
    <property type="component" value="Unassembled WGS sequence"/>
</dbReference>
<feature type="transmembrane region" description="Helical" evidence="1">
    <location>
        <begin position="12"/>
        <end position="34"/>
    </location>
</feature>
<dbReference type="InterPro" id="IPR032092">
    <property type="entry name" value="PilW"/>
</dbReference>
<accession>A0ABU7G292</accession>
<dbReference type="EMBL" id="JAYDYW010000005">
    <property type="protein sequence ID" value="MEE1673367.1"/>
    <property type="molecule type" value="Genomic_DNA"/>
</dbReference>
<keyword evidence="1" id="KW-1133">Transmembrane helix</keyword>
<keyword evidence="1" id="KW-0472">Membrane</keyword>
<dbReference type="NCBIfam" id="TIGR02532">
    <property type="entry name" value="IV_pilin_GFxxxE"/>
    <property type="match status" value="1"/>
</dbReference>
<evidence type="ECO:0000313" key="2">
    <source>
        <dbReference type="EMBL" id="MEE1673367.1"/>
    </source>
</evidence>
<proteinExistence type="predicted"/>
<comment type="caution">
    <text evidence="2">The sequence shown here is derived from an EMBL/GenBank/DDBJ whole genome shotgun (WGS) entry which is preliminary data.</text>
</comment>
<organism evidence="2 3">
    <name type="scientific">Agarivorans aestuarii</name>
    <dbReference type="NCBI Taxonomy" id="1563703"/>
    <lineage>
        <taxon>Bacteria</taxon>
        <taxon>Pseudomonadati</taxon>
        <taxon>Pseudomonadota</taxon>
        <taxon>Gammaproteobacteria</taxon>
        <taxon>Alteromonadales</taxon>
        <taxon>Alteromonadaceae</taxon>
        <taxon>Agarivorans</taxon>
    </lineage>
</organism>
<keyword evidence="3" id="KW-1185">Reference proteome</keyword>
<protein>
    <submittedName>
        <fullName evidence="2">PilW family protein</fullName>
    </submittedName>
</protein>
<dbReference type="Pfam" id="PF07963">
    <property type="entry name" value="N_methyl"/>
    <property type="match status" value="1"/>
</dbReference>
<reference evidence="3" key="1">
    <citation type="submission" date="2023-07" db="EMBL/GenBank/DDBJ databases">
        <title>Draft genome sequence of Agarivorans aestuarii strain ZMCS4, a CAZymes producing bacteria isolated from the marine brown algae Clodostephus spongiosus.</title>
        <authorList>
            <person name="Lorente B."/>
            <person name="Cabral C."/>
            <person name="Frias J."/>
            <person name="Faria J."/>
            <person name="Toubarro D."/>
        </authorList>
    </citation>
    <scope>NUCLEOTIDE SEQUENCE [LARGE SCALE GENOMIC DNA]</scope>
    <source>
        <strain evidence="3">ZMCS4</strain>
    </source>
</reference>
<dbReference type="PROSITE" id="PS00409">
    <property type="entry name" value="PROKAR_NTER_METHYL"/>
    <property type="match status" value="1"/>
</dbReference>